<feature type="compositionally biased region" description="Basic residues" evidence="1">
    <location>
        <begin position="11"/>
        <end position="26"/>
    </location>
</feature>
<dbReference type="PANTHER" id="PTHR13282:SF6">
    <property type="entry name" value="PROTEIN FAM32A"/>
    <property type="match status" value="1"/>
</dbReference>
<feature type="region of interest" description="Disordered" evidence="1">
    <location>
        <begin position="1"/>
        <end position="51"/>
    </location>
</feature>
<dbReference type="RefSeq" id="XP_013020093.1">
    <property type="nucleotide sequence ID" value="XM_013164639.1"/>
</dbReference>
<dbReference type="GO" id="GO:0005730">
    <property type="term" value="C:nucleolus"/>
    <property type="evidence" value="ECO:0007669"/>
    <property type="project" value="TreeGrafter"/>
</dbReference>
<dbReference type="VEuPathDB" id="FungiDB:SOCG_01686"/>
<name>S9RBG4_SCHOY</name>
<protein>
    <recommendedName>
        <fullName evidence="4">DUF1754 family protein</fullName>
    </recommendedName>
</protein>
<dbReference type="HOGENOM" id="CLU_098435_1_1_1"/>
<sequence>MDFVGGSLKLKNVKKKPLKKKKKSSKKLGEKAEQHLAAEEEDSKKANPSDYQMLRVSDFKEEERDSTEAERQFEAIQEKRLLEKAKKERFKTHKDRVDDYNRLLENQSEHFEMPKIGPG</sequence>
<evidence type="ECO:0000313" key="2">
    <source>
        <dbReference type="EMBL" id="EPX71469.1"/>
    </source>
</evidence>
<organism evidence="2 3">
    <name type="scientific">Schizosaccharomyces octosporus (strain yFS286)</name>
    <name type="common">Fission yeast</name>
    <name type="synonym">Octosporomyces octosporus</name>
    <dbReference type="NCBI Taxonomy" id="483514"/>
    <lineage>
        <taxon>Eukaryota</taxon>
        <taxon>Fungi</taxon>
        <taxon>Dikarya</taxon>
        <taxon>Ascomycota</taxon>
        <taxon>Taphrinomycotina</taxon>
        <taxon>Schizosaccharomycetes</taxon>
        <taxon>Schizosaccharomycetales</taxon>
        <taxon>Schizosaccharomycetaceae</taxon>
        <taxon>Schizosaccharomyces</taxon>
    </lineage>
</organism>
<accession>S9RBG4</accession>
<dbReference type="OrthoDB" id="205403at2759"/>
<dbReference type="GeneID" id="25030666"/>
<dbReference type="OMA" id="QLSEHHD"/>
<evidence type="ECO:0000313" key="3">
    <source>
        <dbReference type="Proteomes" id="UP000016088"/>
    </source>
</evidence>
<evidence type="ECO:0008006" key="4">
    <source>
        <dbReference type="Google" id="ProtNLM"/>
    </source>
</evidence>
<dbReference type="AlphaFoldDB" id="S9RBG4"/>
<dbReference type="Pfam" id="PF08555">
    <property type="entry name" value="FAM32A"/>
    <property type="match status" value="1"/>
</dbReference>
<proteinExistence type="predicted"/>
<keyword evidence="3" id="KW-1185">Reference proteome</keyword>
<dbReference type="eggNOG" id="KOG3410">
    <property type="taxonomic scope" value="Eukaryota"/>
</dbReference>
<dbReference type="PANTHER" id="PTHR13282">
    <property type="entry name" value="PROTEIN FAM32A"/>
    <property type="match status" value="1"/>
</dbReference>
<evidence type="ECO:0000256" key="1">
    <source>
        <dbReference type="SAM" id="MobiDB-lite"/>
    </source>
</evidence>
<dbReference type="EMBL" id="KE503208">
    <property type="protein sequence ID" value="EPX71469.1"/>
    <property type="molecule type" value="Genomic_DNA"/>
</dbReference>
<dbReference type="InterPro" id="IPR013865">
    <property type="entry name" value="FAM32A"/>
</dbReference>
<dbReference type="Proteomes" id="UP000016088">
    <property type="component" value="Unassembled WGS sequence"/>
</dbReference>
<feature type="compositionally biased region" description="Basic and acidic residues" evidence="1">
    <location>
        <begin position="27"/>
        <end position="47"/>
    </location>
</feature>
<reference evidence="2 3" key="1">
    <citation type="journal article" date="2011" name="Science">
        <title>Comparative functional genomics of the fission yeasts.</title>
        <authorList>
            <person name="Rhind N."/>
            <person name="Chen Z."/>
            <person name="Yassour M."/>
            <person name="Thompson D.A."/>
            <person name="Haas B.J."/>
            <person name="Habib N."/>
            <person name="Wapinski I."/>
            <person name="Roy S."/>
            <person name="Lin M.F."/>
            <person name="Heiman D.I."/>
            <person name="Young S.K."/>
            <person name="Furuya K."/>
            <person name="Guo Y."/>
            <person name="Pidoux A."/>
            <person name="Chen H.M."/>
            <person name="Robbertse B."/>
            <person name="Goldberg J.M."/>
            <person name="Aoki K."/>
            <person name="Bayne E.H."/>
            <person name="Berlin A.M."/>
            <person name="Desjardins C.A."/>
            <person name="Dobbs E."/>
            <person name="Dukaj L."/>
            <person name="Fan L."/>
            <person name="FitzGerald M.G."/>
            <person name="French C."/>
            <person name="Gujja S."/>
            <person name="Hansen K."/>
            <person name="Keifenheim D."/>
            <person name="Levin J.Z."/>
            <person name="Mosher R.A."/>
            <person name="Mueller C.A."/>
            <person name="Pfiffner J."/>
            <person name="Priest M."/>
            <person name="Russ C."/>
            <person name="Smialowska A."/>
            <person name="Swoboda P."/>
            <person name="Sykes S.M."/>
            <person name="Vaughn M."/>
            <person name="Vengrova S."/>
            <person name="Yoder R."/>
            <person name="Zeng Q."/>
            <person name="Allshire R."/>
            <person name="Baulcombe D."/>
            <person name="Birren B.W."/>
            <person name="Brown W."/>
            <person name="Ekwall K."/>
            <person name="Kellis M."/>
            <person name="Leatherwood J."/>
            <person name="Levin H."/>
            <person name="Margalit H."/>
            <person name="Martienssen R."/>
            <person name="Nieduszynski C.A."/>
            <person name="Spatafora J.W."/>
            <person name="Friedman N."/>
            <person name="Dalgaard J.Z."/>
            <person name="Baumann P."/>
            <person name="Niki H."/>
            <person name="Regev A."/>
            <person name="Nusbaum C."/>
        </authorList>
    </citation>
    <scope>NUCLEOTIDE SEQUENCE [LARGE SCALE GENOMIC DNA]</scope>
    <source>
        <strain evidence="3">yFS286</strain>
    </source>
</reference>
<feature type="compositionally biased region" description="Low complexity" evidence="1">
    <location>
        <begin position="1"/>
        <end position="10"/>
    </location>
</feature>
<gene>
    <name evidence="2" type="ORF">SOCG_01686</name>
</gene>